<dbReference type="InterPro" id="IPR004398">
    <property type="entry name" value="RNA_MeTrfase_RsmD"/>
</dbReference>
<reference evidence="3" key="2">
    <citation type="journal article" date="2021" name="Microbiome">
        <title>Successional dynamics and alternative stable states in a saline activated sludge microbial community over 9 years.</title>
        <authorList>
            <person name="Wang Y."/>
            <person name="Ye J."/>
            <person name="Ju F."/>
            <person name="Liu L."/>
            <person name="Boyd J.A."/>
            <person name="Deng Y."/>
            <person name="Parks D.H."/>
            <person name="Jiang X."/>
            <person name="Yin X."/>
            <person name="Woodcroft B.J."/>
            <person name="Tyson G.W."/>
            <person name="Hugenholtz P."/>
            <person name="Polz M.F."/>
            <person name="Zhang T."/>
        </authorList>
    </citation>
    <scope>NUCLEOTIDE SEQUENCE</scope>
    <source>
        <strain evidence="3">HKST-UBA80</strain>
    </source>
</reference>
<accession>A0A955E2R9</accession>
<keyword evidence="1 3" id="KW-0489">Methyltransferase</keyword>
<dbReference type="EC" id="2.1.1.171" evidence="3"/>
<reference evidence="3" key="1">
    <citation type="submission" date="2020-04" db="EMBL/GenBank/DDBJ databases">
        <authorList>
            <person name="Zhang T."/>
        </authorList>
    </citation>
    <scope>NUCLEOTIDE SEQUENCE</scope>
    <source>
        <strain evidence="3">HKST-UBA80</strain>
    </source>
</reference>
<dbReference type="InterPro" id="IPR029063">
    <property type="entry name" value="SAM-dependent_MTases_sf"/>
</dbReference>
<dbReference type="EMBL" id="JAGQNY010000015">
    <property type="protein sequence ID" value="MCA9302408.1"/>
    <property type="molecule type" value="Genomic_DNA"/>
</dbReference>
<evidence type="ECO:0000256" key="1">
    <source>
        <dbReference type="ARBA" id="ARBA00022603"/>
    </source>
</evidence>
<dbReference type="NCBIfam" id="TIGR00095">
    <property type="entry name" value="16S rRNA (guanine(966)-N(2))-methyltransferase RsmD"/>
    <property type="match status" value="1"/>
</dbReference>
<evidence type="ECO:0000313" key="4">
    <source>
        <dbReference type="Proteomes" id="UP000714817"/>
    </source>
</evidence>
<dbReference type="PIRSF" id="PIRSF004553">
    <property type="entry name" value="CHP00095"/>
    <property type="match status" value="1"/>
</dbReference>
<dbReference type="GO" id="GO:0052913">
    <property type="term" value="F:16S rRNA (guanine(966)-N(2))-methyltransferase activity"/>
    <property type="evidence" value="ECO:0007669"/>
    <property type="project" value="UniProtKB-EC"/>
</dbReference>
<dbReference type="PANTHER" id="PTHR43542:SF1">
    <property type="entry name" value="METHYLTRANSFERASE"/>
    <property type="match status" value="1"/>
</dbReference>
<gene>
    <name evidence="3" type="primary">rsmD</name>
    <name evidence="3" type="ORF">KDA10_03570</name>
</gene>
<dbReference type="AlphaFoldDB" id="A0A955E2R9"/>
<protein>
    <submittedName>
        <fullName evidence="3">16S rRNA (Guanine(966)-N(2))-methyltransferase RsmD</fullName>
        <ecNumber evidence="3">2.1.1.171</ecNumber>
    </submittedName>
</protein>
<dbReference type="SUPFAM" id="SSF53335">
    <property type="entry name" value="S-adenosyl-L-methionine-dependent methyltransferases"/>
    <property type="match status" value="1"/>
</dbReference>
<sequence length="185" mass="20654">MDITTRVTSGTAKNRKLKIPDIEGIRVHKDVFKQALFNIIGEKIVNANCLDLFAGSGSAGIEALSRGAKHCDFVDHNKRAITTIQENLSTCGLQDLAQIFHSDCIKYIANIYKKYNVIFCDPFYSDLKHKFLLKNLAEILEKGGLIAFSHSKDLNLEEQLIGTSLKILQSRKYGESFLSIIGFGK</sequence>
<dbReference type="CDD" id="cd02440">
    <property type="entry name" value="AdoMet_MTases"/>
    <property type="match status" value="1"/>
</dbReference>
<proteinExistence type="predicted"/>
<comment type="caution">
    <text evidence="3">The sequence shown here is derived from an EMBL/GenBank/DDBJ whole genome shotgun (WGS) entry which is preliminary data.</text>
</comment>
<organism evidence="3 4">
    <name type="scientific">candidate division WWE3 bacterium</name>
    <dbReference type="NCBI Taxonomy" id="2053526"/>
    <lineage>
        <taxon>Bacteria</taxon>
        <taxon>Katanobacteria</taxon>
    </lineage>
</organism>
<name>A0A955E2R9_UNCKA</name>
<dbReference type="PANTHER" id="PTHR43542">
    <property type="entry name" value="METHYLTRANSFERASE"/>
    <property type="match status" value="1"/>
</dbReference>
<evidence type="ECO:0000256" key="2">
    <source>
        <dbReference type="ARBA" id="ARBA00022679"/>
    </source>
</evidence>
<keyword evidence="2 3" id="KW-0808">Transferase</keyword>
<dbReference type="Gene3D" id="3.40.50.150">
    <property type="entry name" value="Vaccinia Virus protein VP39"/>
    <property type="match status" value="1"/>
</dbReference>
<dbReference type="Pfam" id="PF03602">
    <property type="entry name" value="Cons_hypoth95"/>
    <property type="match status" value="1"/>
</dbReference>
<dbReference type="Proteomes" id="UP000714817">
    <property type="component" value="Unassembled WGS sequence"/>
</dbReference>
<evidence type="ECO:0000313" key="3">
    <source>
        <dbReference type="EMBL" id="MCA9302408.1"/>
    </source>
</evidence>